<dbReference type="InterPro" id="IPR028082">
    <property type="entry name" value="Peripla_BP_I"/>
</dbReference>
<keyword evidence="6" id="KW-1185">Reference proteome</keyword>
<comment type="caution">
    <text evidence="5">The sequence shown here is derived from an EMBL/GenBank/DDBJ whole genome shotgun (WGS) entry which is preliminary data.</text>
</comment>
<dbReference type="InterPro" id="IPR000843">
    <property type="entry name" value="HTH_LacI"/>
</dbReference>
<evidence type="ECO:0000313" key="5">
    <source>
        <dbReference type="EMBL" id="RSL30250.1"/>
    </source>
</evidence>
<dbReference type="CDD" id="cd01392">
    <property type="entry name" value="HTH_LacI"/>
    <property type="match status" value="1"/>
</dbReference>
<dbReference type="Pfam" id="PF00356">
    <property type="entry name" value="LacI"/>
    <property type="match status" value="1"/>
</dbReference>
<dbReference type="OrthoDB" id="43195at2"/>
<dbReference type="Proteomes" id="UP000275076">
    <property type="component" value="Unassembled WGS sequence"/>
</dbReference>
<dbReference type="RefSeq" id="WP_125560972.1">
    <property type="nucleotide sequence ID" value="NZ_RBVX01000040.1"/>
</dbReference>
<evidence type="ECO:0000256" key="3">
    <source>
        <dbReference type="ARBA" id="ARBA00023163"/>
    </source>
</evidence>
<reference evidence="5 6" key="1">
    <citation type="submission" date="2018-10" db="EMBL/GenBank/DDBJ databases">
        <title>Draft genome sequence of Bacillus salarius IM0101, isolated from a hypersaline soil in Inner Mongolia, China.</title>
        <authorList>
            <person name="Yamprayoonswat W."/>
            <person name="Boonvisut S."/>
            <person name="Jumpathong W."/>
            <person name="Sittihan S."/>
            <person name="Ruangsuj P."/>
            <person name="Wanthongcharoen S."/>
            <person name="Thongpramul N."/>
            <person name="Pimmason S."/>
            <person name="Yu B."/>
            <person name="Yasawong M."/>
        </authorList>
    </citation>
    <scope>NUCLEOTIDE SEQUENCE [LARGE SCALE GENOMIC DNA]</scope>
    <source>
        <strain evidence="5 6">IM0101</strain>
    </source>
</reference>
<dbReference type="GO" id="GO:0000976">
    <property type="term" value="F:transcription cis-regulatory region binding"/>
    <property type="evidence" value="ECO:0007669"/>
    <property type="project" value="TreeGrafter"/>
</dbReference>
<accession>A0A3R9QGW0</accession>
<organism evidence="5 6">
    <name type="scientific">Salibacterium salarium</name>
    <dbReference type="NCBI Taxonomy" id="284579"/>
    <lineage>
        <taxon>Bacteria</taxon>
        <taxon>Bacillati</taxon>
        <taxon>Bacillota</taxon>
        <taxon>Bacilli</taxon>
        <taxon>Bacillales</taxon>
        <taxon>Bacillaceae</taxon>
    </lineage>
</organism>
<evidence type="ECO:0000256" key="2">
    <source>
        <dbReference type="ARBA" id="ARBA00023125"/>
    </source>
</evidence>
<dbReference type="InterPro" id="IPR010982">
    <property type="entry name" value="Lambda_DNA-bd_dom_sf"/>
</dbReference>
<gene>
    <name evidence="5" type="ORF">D7Z54_26970</name>
</gene>
<keyword evidence="1" id="KW-0805">Transcription regulation</keyword>
<dbReference type="SUPFAM" id="SSF47413">
    <property type="entry name" value="lambda repressor-like DNA-binding domains"/>
    <property type="match status" value="1"/>
</dbReference>
<dbReference type="PROSITE" id="PS50932">
    <property type="entry name" value="HTH_LACI_2"/>
    <property type="match status" value="1"/>
</dbReference>
<dbReference type="AlphaFoldDB" id="A0A3R9QGW0"/>
<dbReference type="PANTHER" id="PTHR30146">
    <property type="entry name" value="LACI-RELATED TRANSCRIPTIONAL REPRESSOR"/>
    <property type="match status" value="1"/>
</dbReference>
<keyword evidence="2 5" id="KW-0238">DNA-binding</keyword>
<dbReference type="GO" id="GO:0003700">
    <property type="term" value="F:DNA-binding transcription factor activity"/>
    <property type="evidence" value="ECO:0007669"/>
    <property type="project" value="TreeGrafter"/>
</dbReference>
<sequence length="327" mass="37372">MATIKEIADRAGVSPSTVSRVLNYDKALSVADNTKKKIFEAAEELSYHKVRGKKTEIRNIAFLHWVNDQEELDDIYYMAIRFGIEKRADMSNVTLVKYREDELEQIETDVEGIIAVGHFNQDQVRALKKLEKKIVFVDSNPDETASDAVLVDFERISKMIIDHYVRQGYKEIGFIGGYETFKDTTEPMTDLRERYYRSYMAELGLLQEKFIFVSDFSVDSGYQQMEKAIRTLGEELPGAFYVANDPMAVGCLRALHESGIKVPDDVSLIGVNDITVSKYLFPPLSSVKIYTELMGETAVDLVLERIQEERKVPKKVYLSSELKIRQS</sequence>
<evidence type="ECO:0000313" key="6">
    <source>
        <dbReference type="Proteomes" id="UP000275076"/>
    </source>
</evidence>
<dbReference type="CDD" id="cd01544">
    <property type="entry name" value="PBP1_GalR"/>
    <property type="match status" value="1"/>
</dbReference>
<dbReference type="PANTHER" id="PTHR30146:SF149">
    <property type="entry name" value="HTH-TYPE TRANSCRIPTIONAL REGULATOR EBGR"/>
    <property type="match status" value="1"/>
</dbReference>
<feature type="domain" description="HTH lacI-type" evidence="4">
    <location>
        <begin position="2"/>
        <end position="55"/>
    </location>
</feature>
<keyword evidence="3" id="KW-0804">Transcription</keyword>
<dbReference type="SMART" id="SM00354">
    <property type="entry name" value="HTH_LACI"/>
    <property type="match status" value="1"/>
</dbReference>
<dbReference type="SUPFAM" id="SSF53822">
    <property type="entry name" value="Periplasmic binding protein-like I"/>
    <property type="match status" value="1"/>
</dbReference>
<name>A0A3R9QGW0_9BACI</name>
<dbReference type="Pfam" id="PF13377">
    <property type="entry name" value="Peripla_BP_3"/>
    <property type="match status" value="1"/>
</dbReference>
<evidence type="ECO:0000259" key="4">
    <source>
        <dbReference type="PROSITE" id="PS50932"/>
    </source>
</evidence>
<dbReference type="Gene3D" id="3.40.50.2300">
    <property type="match status" value="2"/>
</dbReference>
<dbReference type="Gene3D" id="1.10.260.40">
    <property type="entry name" value="lambda repressor-like DNA-binding domains"/>
    <property type="match status" value="1"/>
</dbReference>
<dbReference type="InterPro" id="IPR046335">
    <property type="entry name" value="LacI/GalR-like_sensor"/>
</dbReference>
<evidence type="ECO:0000256" key="1">
    <source>
        <dbReference type="ARBA" id="ARBA00023015"/>
    </source>
</evidence>
<dbReference type="PROSITE" id="PS00356">
    <property type="entry name" value="HTH_LACI_1"/>
    <property type="match status" value="1"/>
</dbReference>
<dbReference type="EMBL" id="RBVX01000040">
    <property type="protein sequence ID" value="RSL30250.1"/>
    <property type="molecule type" value="Genomic_DNA"/>
</dbReference>
<protein>
    <submittedName>
        <fullName evidence="5">LacI family DNA-binding transcriptional regulator</fullName>
    </submittedName>
</protein>
<proteinExistence type="predicted"/>
<dbReference type="PRINTS" id="PR00036">
    <property type="entry name" value="HTHLACI"/>
</dbReference>